<keyword evidence="4" id="KW-1185">Reference proteome</keyword>
<feature type="domain" description="Calcineurin-like phosphoesterase" evidence="2">
    <location>
        <begin position="129"/>
        <end position="306"/>
    </location>
</feature>
<dbReference type="SUPFAM" id="SSF56300">
    <property type="entry name" value="Metallo-dependent phosphatases"/>
    <property type="match status" value="1"/>
</dbReference>
<dbReference type="AlphaFoldDB" id="A0A4V1X9B8"/>
<evidence type="ECO:0000313" key="3">
    <source>
        <dbReference type="EMBL" id="RYO92004.1"/>
    </source>
</evidence>
<dbReference type="EMBL" id="QJNU01000618">
    <property type="protein sequence ID" value="RYO92004.1"/>
    <property type="molecule type" value="Genomic_DNA"/>
</dbReference>
<feature type="chain" id="PRO_5020269808" description="Calcineurin-like phosphoesterase domain-containing protein" evidence="1">
    <location>
        <begin position="18"/>
        <end position="396"/>
    </location>
</feature>
<dbReference type="CDD" id="cd07379">
    <property type="entry name" value="MPP_239FB"/>
    <property type="match status" value="1"/>
</dbReference>
<organism evidence="3 4">
    <name type="scientific">Monosporascus ibericus</name>
    <dbReference type="NCBI Taxonomy" id="155417"/>
    <lineage>
        <taxon>Eukaryota</taxon>
        <taxon>Fungi</taxon>
        <taxon>Dikarya</taxon>
        <taxon>Ascomycota</taxon>
        <taxon>Pezizomycotina</taxon>
        <taxon>Sordariomycetes</taxon>
        <taxon>Xylariomycetidae</taxon>
        <taxon>Xylariales</taxon>
        <taxon>Xylariales incertae sedis</taxon>
        <taxon>Monosporascus</taxon>
    </lineage>
</organism>
<evidence type="ECO:0000256" key="1">
    <source>
        <dbReference type="SAM" id="SignalP"/>
    </source>
</evidence>
<name>A0A4V1X9B8_9PEZI</name>
<evidence type="ECO:0000313" key="4">
    <source>
        <dbReference type="Proteomes" id="UP000293360"/>
    </source>
</evidence>
<dbReference type="Gene3D" id="3.60.21.10">
    <property type="match status" value="1"/>
</dbReference>
<accession>A0A4V1X9B8</accession>
<proteinExistence type="predicted"/>
<keyword evidence="1" id="KW-0732">Signal</keyword>
<dbReference type="InterPro" id="IPR029052">
    <property type="entry name" value="Metallo-depent_PP-like"/>
</dbReference>
<dbReference type="GO" id="GO:0016787">
    <property type="term" value="F:hydrolase activity"/>
    <property type="evidence" value="ECO:0007669"/>
    <property type="project" value="InterPro"/>
</dbReference>
<reference evidence="3 4" key="1">
    <citation type="submission" date="2018-06" db="EMBL/GenBank/DDBJ databases">
        <title>Complete Genomes of Monosporascus.</title>
        <authorList>
            <person name="Robinson A.J."/>
            <person name="Natvig D.O."/>
        </authorList>
    </citation>
    <scope>NUCLEOTIDE SEQUENCE [LARGE SCALE GENOMIC DNA]</scope>
    <source>
        <strain evidence="3 4">CBS 110550</strain>
    </source>
</reference>
<gene>
    <name evidence="3" type="ORF">DL764_008207</name>
</gene>
<sequence length="396" mass="44157">MVFTPCWYLWMDATVSAGTILTGTRYVHKTGEQQSGGEEAAGPRRSEAAARKHLLTVLQQPGRIMSMQLSYMGLLTNLGLRRPSIWERPTSLDEFLDSPLQAIIFRLYLVFLSLRGVPVRTPKNRQPIKVVCISDTHDSVVTNVPDGDLLIHAGDSSNDGSAASIQAQIDWLDSLPHQHKVFVCGNHDSWFDISARSEVDTLGQNAVDLKSVHYLQRESITLTFKCGRKLNIYGAPDLPKCGPSHFAFQYSHDQHPWAGLIPHDTDILVTHTPPRHHLDLALGCEGLLQEIWRKKPTVHIFGHVHWGRGKQAVFWDDCQRSYETLMSRKKRGPIYDMIPNAGWLDALKVLLYGIRSVVWHFAMLGGAGSGGVMINAAVQHGNSGKLVKEPPITIEI</sequence>
<dbReference type="OrthoDB" id="630188at2759"/>
<dbReference type="Proteomes" id="UP000293360">
    <property type="component" value="Unassembled WGS sequence"/>
</dbReference>
<comment type="caution">
    <text evidence="3">The sequence shown here is derived from an EMBL/GenBank/DDBJ whole genome shotgun (WGS) entry which is preliminary data.</text>
</comment>
<protein>
    <recommendedName>
        <fullName evidence="2">Calcineurin-like phosphoesterase domain-containing protein</fullName>
    </recommendedName>
</protein>
<evidence type="ECO:0000259" key="2">
    <source>
        <dbReference type="Pfam" id="PF00149"/>
    </source>
</evidence>
<dbReference type="Pfam" id="PF00149">
    <property type="entry name" value="Metallophos"/>
    <property type="match status" value="1"/>
</dbReference>
<dbReference type="PANTHER" id="PTHR12905:SF18">
    <property type="entry name" value="ESTER HYDROLASE, PUTATIVE (AFU_ORTHOLOGUE AFUA_4G03130)-RELATED"/>
    <property type="match status" value="1"/>
</dbReference>
<feature type="signal peptide" evidence="1">
    <location>
        <begin position="1"/>
        <end position="17"/>
    </location>
</feature>
<dbReference type="PANTHER" id="PTHR12905">
    <property type="entry name" value="METALLOPHOSPHOESTERASE"/>
    <property type="match status" value="1"/>
</dbReference>
<dbReference type="InterPro" id="IPR004843">
    <property type="entry name" value="Calcineurin-like_PHP"/>
</dbReference>
<dbReference type="InterPro" id="IPR051693">
    <property type="entry name" value="UPF0046_metallophosphoest"/>
</dbReference>